<feature type="region of interest" description="Disordered" evidence="1">
    <location>
        <begin position="1"/>
        <end position="40"/>
    </location>
</feature>
<sequence>MTPTRIGSNYPIKSTGSGPGQDCQPRGEAQMEDARTSTSSQRLASTFETLIESAEAYITAIPVEWELLPSLWIGTMNSYLQVKKLMGPEKTEELLRDWKPTSCKGQVQQIKAWLKNQGMFSEYQKKRLAQGKDNSPVDNPQASTSKNPPQQVLNKGKQPPKNNQNGKQKANGKAKCKWSQPHSQNYQIPKKEKTAKDNVFNMARTLMEFKNEEEESINQSFPKE</sequence>
<dbReference type="EMBL" id="AVOT02011024">
    <property type="protein sequence ID" value="MBW0491321.1"/>
    <property type="molecule type" value="Genomic_DNA"/>
</dbReference>
<name>A0A9Q3H4T6_9BASI</name>
<accession>A0A9Q3H4T6</accession>
<organism evidence="2 3">
    <name type="scientific">Austropuccinia psidii MF-1</name>
    <dbReference type="NCBI Taxonomy" id="1389203"/>
    <lineage>
        <taxon>Eukaryota</taxon>
        <taxon>Fungi</taxon>
        <taxon>Dikarya</taxon>
        <taxon>Basidiomycota</taxon>
        <taxon>Pucciniomycotina</taxon>
        <taxon>Pucciniomycetes</taxon>
        <taxon>Pucciniales</taxon>
        <taxon>Sphaerophragmiaceae</taxon>
        <taxon>Austropuccinia</taxon>
    </lineage>
</organism>
<feature type="compositionally biased region" description="Polar residues" evidence="1">
    <location>
        <begin position="1"/>
        <end position="16"/>
    </location>
</feature>
<feature type="compositionally biased region" description="Low complexity" evidence="1">
    <location>
        <begin position="154"/>
        <end position="169"/>
    </location>
</feature>
<gene>
    <name evidence="2" type="ORF">O181_031036</name>
</gene>
<feature type="region of interest" description="Disordered" evidence="1">
    <location>
        <begin position="128"/>
        <end position="195"/>
    </location>
</feature>
<comment type="caution">
    <text evidence="2">The sequence shown here is derived from an EMBL/GenBank/DDBJ whole genome shotgun (WGS) entry which is preliminary data.</text>
</comment>
<dbReference type="Proteomes" id="UP000765509">
    <property type="component" value="Unassembled WGS sequence"/>
</dbReference>
<evidence type="ECO:0000313" key="3">
    <source>
        <dbReference type="Proteomes" id="UP000765509"/>
    </source>
</evidence>
<reference evidence="2" key="1">
    <citation type="submission" date="2021-03" db="EMBL/GenBank/DDBJ databases">
        <title>Draft genome sequence of rust myrtle Austropuccinia psidii MF-1, a brazilian biotype.</title>
        <authorList>
            <person name="Quecine M.C."/>
            <person name="Pachon D.M.R."/>
            <person name="Bonatelli M.L."/>
            <person name="Correr F.H."/>
            <person name="Franceschini L.M."/>
            <person name="Leite T.F."/>
            <person name="Margarido G.R.A."/>
            <person name="Almeida C.A."/>
            <person name="Ferrarezi J.A."/>
            <person name="Labate C.A."/>
        </authorList>
    </citation>
    <scope>NUCLEOTIDE SEQUENCE</scope>
    <source>
        <strain evidence="2">MF-1</strain>
    </source>
</reference>
<evidence type="ECO:0000256" key="1">
    <source>
        <dbReference type="SAM" id="MobiDB-lite"/>
    </source>
</evidence>
<keyword evidence="3" id="KW-1185">Reference proteome</keyword>
<feature type="compositionally biased region" description="Polar residues" evidence="1">
    <location>
        <begin position="132"/>
        <end position="153"/>
    </location>
</feature>
<dbReference type="AlphaFoldDB" id="A0A9Q3H4T6"/>
<proteinExistence type="predicted"/>
<evidence type="ECO:0000313" key="2">
    <source>
        <dbReference type="EMBL" id="MBW0491321.1"/>
    </source>
</evidence>
<protein>
    <submittedName>
        <fullName evidence="2">Uncharacterized protein</fullName>
    </submittedName>
</protein>